<evidence type="ECO:0000256" key="1">
    <source>
        <dbReference type="SAM" id="Coils"/>
    </source>
</evidence>
<proteinExistence type="predicted"/>
<dbReference type="Proteomes" id="UP000253083">
    <property type="component" value="Unassembled WGS sequence"/>
</dbReference>
<dbReference type="RefSeq" id="WP_113953073.1">
    <property type="nucleotide sequence ID" value="NZ_QNRT01000001.1"/>
</dbReference>
<feature type="coiled-coil region" evidence="1">
    <location>
        <begin position="7"/>
        <end position="34"/>
    </location>
</feature>
<gene>
    <name evidence="2" type="ORF">DFR28_101901</name>
</gene>
<accession>A0A395JPE9</accession>
<organism evidence="2 3">
    <name type="scientific">Arenicella xantha</name>
    <dbReference type="NCBI Taxonomy" id="644221"/>
    <lineage>
        <taxon>Bacteria</taxon>
        <taxon>Pseudomonadati</taxon>
        <taxon>Pseudomonadota</taxon>
        <taxon>Gammaproteobacteria</taxon>
        <taxon>Arenicellales</taxon>
        <taxon>Arenicellaceae</taxon>
        <taxon>Arenicella</taxon>
    </lineage>
</organism>
<dbReference type="EMBL" id="QNRT01000001">
    <property type="protein sequence ID" value="RBP53514.1"/>
    <property type="molecule type" value="Genomic_DNA"/>
</dbReference>
<name>A0A395JPE9_9GAMM</name>
<dbReference type="AlphaFoldDB" id="A0A395JPE9"/>
<comment type="caution">
    <text evidence="2">The sequence shown here is derived from an EMBL/GenBank/DDBJ whole genome shotgun (WGS) entry which is preliminary data.</text>
</comment>
<evidence type="ECO:0008006" key="4">
    <source>
        <dbReference type="Google" id="ProtNLM"/>
    </source>
</evidence>
<reference evidence="2 3" key="1">
    <citation type="submission" date="2018-06" db="EMBL/GenBank/DDBJ databases">
        <title>Genomic Encyclopedia of Type Strains, Phase IV (KMG-IV): sequencing the most valuable type-strain genomes for metagenomic binning, comparative biology and taxonomic classification.</title>
        <authorList>
            <person name="Goeker M."/>
        </authorList>
    </citation>
    <scope>NUCLEOTIDE SEQUENCE [LARGE SCALE GENOMIC DNA]</scope>
    <source>
        <strain evidence="2 3">DSM 24032</strain>
    </source>
</reference>
<keyword evidence="1" id="KW-0175">Coiled coil</keyword>
<dbReference type="InParanoid" id="A0A395JPE9"/>
<sequence>MNQNKRKAEIELQLKKINDREKQLKAQMRAIDAREKEAARKKETRAKIILGGFLVNQYRRGDSEIGDLFNKAIQHANERDRQALSTYVESISTK</sequence>
<evidence type="ECO:0000313" key="3">
    <source>
        <dbReference type="Proteomes" id="UP000253083"/>
    </source>
</evidence>
<evidence type="ECO:0000313" key="2">
    <source>
        <dbReference type="EMBL" id="RBP53514.1"/>
    </source>
</evidence>
<keyword evidence="3" id="KW-1185">Reference proteome</keyword>
<protein>
    <recommendedName>
        <fullName evidence="4">Relaxasome subunit MobC</fullName>
    </recommendedName>
</protein>